<dbReference type="PANTHER" id="PTHR37242:SF1">
    <property type="entry name" value="OS09G0569450 PROTEIN"/>
    <property type="match status" value="1"/>
</dbReference>
<proteinExistence type="predicted"/>
<organism evidence="2 3">
    <name type="scientific">Eragrostis curvula</name>
    <name type="common">weeping love grass</name>
    <dbReference type="NCBI Taxonomy" id="38414"/>
    <lineage>
        <taxon>Eukaryota</taxon>
        <taxon>Viridiplantae</taxon>
        <taxon>Streptophyta</taxon>
        <taxon>Embryophyta</taxon>
        <taxon>Tracheophyta</taxon>
        <taxon>Spermatophyta</taxon>
        <taxon>Magnoliopsida</taxon>
        <taxon>Liliopsida</taxon>
        <taxon>Poales</taxon>
        <taxon>Poaceae</taxon>
        <taxon>PACMAD clade</taxon>
        <taxon>Chloridoideae</taxon>
        <taxon>Eragrostideae</taxon>
        <taxon>Eragrostidinae</taxon>
        <taxon>Eragrostis</taxon>
    </lineage>
</organism>
<dbReference type="PANTHER" id="PTHR37242">
    <property type="entry name" value="OS09G0569450 PROTEIN"/>
    <property type="match status" value="1"/>
</dbReference>
<dbReference type="Proteomes" id="UP000324897">
    <property type="component" value="Chromosome 3"/>
</dbReference>
<dbReference type="AlphaFoldDB" id="A0A5J9TGU6"/>
<protein>
    <submittedName>
        <fullName evidence="2">Uncharacterized protein</fullName>
    </submittedName>
</protein>
<evidence type="ECO:0000256" key="1">
    <source>
        <dbReference type="SAM" id="MobiDB-lite"/>
    </source>
</evidence>
<dbReference type="EMBL" id="RWGY01000039">
    <property type="protein sequence ID" value="TVU10610.1"/>
    <property type="molecule type" value="Genomic_DNA"/>
</dbReference>
<dbReference type="Gramene" id="TVU10610">
    <property type="protein sequence ID" value="TVU10610"/>
    <property type="gene ID" value="EJB05_44153"/>
</dbReference>
<accession>A0A5J9TGU6</accession>
<keyword evidence="3" id="KW-1185">Reference proteome</keyword>
<evidence type="ECO:0000313" key="2">
    <source>
        <dbReference type="EMBL" id="TVU10610.1"/>
    </source>
</evidence>
<feature type="non-terminal residue" evidence="2">
    <location>
        <position position="1"/>
    </location>
</feature>
<feature type="region of interest" description="Disordered" evidence="1">
    <location>
        <begin position="1"/>
        <end position="72"/>
    </location>
</feature>
<evidence type="ECO:0000313" key="3">
    <source>
        <dbReference type="Proteomes" id="UP000324897"/>
    </source>
</evidence>
<reference evidence="2 3" key="1">
    <citation type="journal article" date="2019" name="Sci. Rep.">
        <title>A high-quality genome of Eragrostis curvula grass provides insights into Poaceae evolution and supports new strategies to enhance forage quality.</title>
        <authorList>
            <person name="Carballo J."/>
            <person name="Santos B.A.C.M."/>
            <person name="Zappacosta D."/>
            <person name="Garbus I."/>
            <person name="Selva J.P."/>
            <person name="Gallo C.A."/>
            <person name="Diaz A."/>
            <person name="Albertini E."/>
            <person name="Caccamo M."/>
            <person name="Echenique V."/>
        </authorList>
    </citation>
    <scope>NUCLEOTIDE SEQUENCE [LARGE SCALE GENOMIC DNA]</scope>
    <source>
        <strain evidence="3">cv. Victoria</strain>
        <tissue evidence="2">Leaf</tissue>
    </source>
</reference>
<name>A0A5J9TGU6_9POAL</name>
<comment type="caution">
    <text evidence="2">The sequence shown here is derived from an EMBL/GenBank/DDBJ whole genome shotgun (WGS) entry which is preliminary data.</text>
</comment>
<sequence length="137" mass="14853">MATATATASGGGIGQRMRHDQGHALHNSGEPFAAGHPVPKKLLPMDGAAEAGGSREPAANGAKPEEKQFDPSRMIGIIKRKALIKELAAAYHAECIASCKELLQLQLQMRWEEEKYAEAKMLEAPISTLKAPKRRKR</sequence>
<dbReference type="OrthoDB" id="1906532at2759"/>
<gene>
    <name evidence="2" type="ORF">EJB05_44153</name>
</gene>